<evidence type="ECO:0000256" key="3">
    <source>
        <dbReference type="ARBA" id="ARBA00023163"/>
    </source>
</evidence>
<reference evidence="6" key="1">
    <citation type="journal article" date="2014" name="Int. J. Syst. Evol. Microbiol.">
        <title>Complete genome of a new Firmicutes species belonging to the dominant human colonic microbiota ('Ruminococcus bicirculans') reveals two chromosomes and a selective capacity to utilize plant glucans.</title>
        <authorList>
            <consortium name="NISC Comparative Sequencing Program"/>
            <person name="Wegmann U."/>
            <person name="Louis P."/>
            <person name="Goesmann A."/>
            <person name="Henrissat B."/>
            <person name="Duncan S.H."/>
            <person name="Flint H.J."/>
        </authorList>
    </citation>
    <scope>NUCLEOTIDE SEQUENCE</scope>
    <source>
        <strain evidence="6">NBRC 110608</strain>
    </source>
</reference>
<dbReference type="PANTHER" id="PTHR43133">
    <property type="entry name" value="RNA POLYMERASE ECF-TYPE SIGMA FACTO"/>
    <property type="match status" value="1"/>
</dbReference>
<proteinExistence type="predicted"/>
<organism evidence="6">
    <name type="scientific">Barrientosiimonas endolithica</name>
    <dbReference type="NCBI Taxonomy" id="1535208"/>
    <lineage>
        <taxon>Bacteria</taxon>
        <taxon>Bacillati</taxon>
        <taxon>Actinomycetota</taxon>
        <taxon>Actinomycetes</taxon>
        <taxon>Micrococcales</taxon>
        <taxon>Dermacoccaceae</taxon>
        <taxon>Barrientosiimonas</taxon>
    </lineage>
</organism>
<evidence type="ECO:0000313" key="6">
    <source>
        <dbReference type="EMBL" id="BDZ59352.1"/>
    </source>
</evidence>
<dbReference type="Pfam" id="PF04542">
    <property type="entry name" value="Sigma70_r2"/>
    <property type="match status" value="1"/>
</dbReference>
<dbReference type="PANTHER" id="PTHR43133:SF65">
    <property type="entry name" value="ECF RNA POLYMERASE SIGMA FACTOR SIGG"/>
    <property type="match status" value="1"/>
</dbReference>
<dbReference type="SUPFAM" id="SSF88946">
    <property type="entry name" value="Sigma2 domain of RNA polymerase sigma factors"/>
    <property type="match status" value="1"/>
</dbReference>
<protein>
    <recommendedName>
        <fullName evidence="5">RNA polymerase sigma-70 region 2 domain-containing protein</fullName>
    </recommendedName>
</protein>
<evidence type="ECO:0000256" key="2">
    <source>
        <dbReference type="ARBA" id="ARBA00023082"/>
    </source>
</evidence>
<feature type="domain" description="RNA polymerase sigma-70 region 2" evidence="5">
    <location>
        <begin position="40"/>
        <end position="81"/>
    </location>
</feature>
<evidence type="ECO:0000259" key="5">
    <source>
        <dbReference type="Pfam" id="PF04542"/>
    </source>
</evidence>
<reference evidence="6" key="2">
    <citation type="submission" date="2023-02" db="EMBL/GenBank/DDBJ databases">
        <authorList>
            <person name="Sun Q."/>
            <person name="Mori K."/>
        </authorList>
    </citation>
    <scope>NUCLEOTIDE SEQUENCE</scope>
    <source>
        <strain evidence="6">NBRC 110608</strain>
    </source>
</reference>
<dbReference type="InterPro" id="IPR039425">
    <property type="entry name" value="RNA_pol_sigma-70-like"/>
</dbReference>
<dbReference type="Gene3D" id="1.10.1740.10">
    <property type="match status" value="1"/>
</dbReference>
<dbReference type="InterPro" id="IPR013325">
    <property type="entry name" value="RNA_pol_sigma_r2"/>
</dbReference>
<accession>A0ABM8HEC8</accession>
<keyword evidence="1" id="KW-0805">Transcription regulation</keyword>
<evidence type="ECO:0000256" key="4">
    <source>
        <dbReference type="SAM" id="MobiDB-lite"/>
    </source>
</evidence>
<dbReference type="EMBL" id="AP027735">
    <property type="protein sequence ID" value="BDZ59352.1"/>
    <property type="molecule type" value="Genomic_DNA"/>
</dbReference>
<keyword evidence="2" id="KW-0731">Sigma factor</keyword>
<keyword evidence="3" id="KW-0804">Transcription</keyword>
<gene>
    <name evidence="6" type="ORF">GCM10025872_30090</name>
</gene>
<feature type="region of interest" description="Disordered" evidence="4">
    <location>
        <begin position="1"/>
        <end position="23"/>
    </location>
</feature>
<evidence type="ECO:0000256" key="1">
    <source>
        <dbReference type="ARBA" id="ARBA00023015"/>
    </source>
</evidence>
<sequence length="98" mass="10826">MMNRELVRGLTDMDENRSMPGCDPHEELAAVRAEQVFGDMFEQYRGPLHAHCYRMLGSVHDADDALQETLLRAWRGLAGFEGAAACGRGCIGSRPTCV</sequence>
<name>A0ABM8HEC8_9MICO</name>
<dbReference type="InterPro" id="IPR007627">
    <property type="entry name" value="RNA_pol_sigma70_r2"/>
</dbReference>